<dbReference type="PANTHER" id="PTHR33841:SF6">
    <property type="entry name" value="TYPE II METHYLTRANSFERASE M.HINDII"/>
    <property type="match status" value="1"/>
</dbReference>
<dbReference type="PRINTS" id="PR00507">
    <property type="entry name" value="N12N6MTFRASE"/>
</dbReference>
<evidence type="ECO:0000313" key="10">
    <source>
        <dbReference type="EMBL" id="CDL90690.1"/>
    </source>
</evidence>
<proteinExistence type="predicted"/>
<evidence type="ECO:0000259" key="9">
    <source>
        <dbReference type="Pfam" id="PF12950"/>
    </source>
</evidence>
<reference evidence="10 11" key="1">
    <citation type="journal article" date="2015" name="Genome Announc.">
        <title>Draft Genome Sequence of Clostridium tyrobutyricum Strain DIVETGP, Isolated from Cow's Milk for Grana Padano Production.</title>
        <authorList>
            <person name="Soggiu A."/>
            <person name="Piras C."/>
            <person name="Gaiarsa S."/>
            <person name="Sassera D."/>
            <person name="Roncada P."/>
            <person name="Bendixen E."/>
            <person name="Brasca M."/>
            <person name="Bonizzi L."/>
        </authorList>
    </citation>
    <scope>NUCLEOTIDE SEQUENCE [LARGE SCALE GENOMIC DNA]</scope>
    <source>
        <strain evidence="10 11">DIVETGP</strain>
    </source>
</reference>
<dbReference type="InterPro" id="IPR029063">
    <property type="entry name" value="SAM-dependent_MTases_sf"/>
</dbReference>
<keyword evidence="2 10" id="KW-0489">Methyltransferase</keyword>
<comment type="caution">
    <text evidence="10">The sequence shown here is derived from an EMBL/GenBank/DDBJ whole genome shotgun (WGS) entry which is preliminary data.</text>
</comment>
<evidence type="ECO:0000256" key="1">
    <source>
        <dbReference type="ARBA" id="ARBA00011900"/>
    </source>
</evidence>
<dbReference type="GO" id="GO:0009007">
    <property type="term" value="F:site-specific DNA-methyltransferase (adenine-specific) activity"/>
    <property type="evidence" value="ECO:0007669"/>
    <property type="project" value="UniProtKB-EC"/>
</dbReference>
<evidence type="ECO:0000259" key="8">
    <source>
        <dbReference type="Pfam" id="PF07669"/>
    </source>
</evidence>
<evidence type="ECO:0000256" key="6">
    <source>
        <dbReference type="ARBA" id="ARBA00023125"/>
    </source>
</evidence>
<dbReference type="InterPro" id="IPR050953">
    <property type="entry name" value="N4_N6_ade-DNA_methylase"/>
</dbReference>
<dbReference type="GO" id="GO:0003677">
    <property type="term" value="F:DNA binding"/>
    <property type="evidence" value="ECO:0007669"/>
    <property type="project" value="UniProtKB-KW"/>
</dbReference>
<accession>W6N3Y0</accession>
<comment type="catalytic activity">
    <reaction evidence="7">
        <text>a 2'-deoxyadenosine in DNA + S-adenosyl-L-methionine = an N(6)-methyl-2'-deoxyadenosine in DNA + S-adenosyl-L-homocysteine + H(+)</text>
        <dbReference type="Rhea" id="RHEA:15197"/>
        <dbReference type="Rhea" id="RHEA-COMP:12418"/>
        <dbReference type="Rhea" id="RHEA-COMP:12419"/>
        <dbReference type="ChEBI" id="CHEBI:15378"/>
        <dbReference type="ChEBI" id="CHEBI:57856"/>
        <dbReference type="ChEBI" id="CHEBI:59789"/>
        <dbReference type="ChEBI" id="CHEBI:90615"/>
        <dbReference type="ChEBI" id="CHEBI:90616"/>
        <dbReference type="EC" id="2.1.1.72"/>
    </reaction>
</comment>
<dbReference type="Gene3D" id="3.40.50.150">
    <property type="entry name" value="Vaccinia Virus protein VP39"/>
    <property type="match status" value="1"/>
</dbReference>
<gene>
    <name evidence="10" type="ORF">CTDIVETGP_0760</name>
</gene>
<feature type="domain" description="Type II methyltransferase M.TaqI-like" evidence="8">
    <location>
        <begin position="169"/>
        <end position="273"/>
    </location>
</feature>
<dbReference type="GO" id="GO:0032259">
    <property type="term" value="P:methylation"/>
    <property type="evidence" value="ECO:0007669"/>
    <property type="project" value="UniProtKB-KW"/>
</dbReference>
<evidence type="ECO:0000256" key="3">
    <source>
        <dbReference type="ARBA" id="ARBA00022679"/>
    </source>
</evidence>
<dbReference type="GO" id="GO:0009307">
    <property type="term" value="P:DNA restriction-modification system"/>
    <property type="evidence" value="ECO:0007669"/>
    <property type="project" value="UniProtKB-KW"/>
</dbReference>
<dbReference type="AlphaFoldDB" id="W6N3Y0"/>
<dbReference type="Pfam" id="PF12950">
    <property type="entry name" value="TaqI_C"/>
    <property type="match status" value="1"/>
</dbReference>
<dbReference type="EMBL" id="CBXI010000008">
    <property type="protein sequence ID" value="CDL90690.1"/>
    <property type="molecule type" value="Genomic_DNA"/>
</dbReference>
<dbReference type="Pfam" id="PF07669">
    <property type="entry name" value="Eco57I"/>
    <property type="match status" value="1"/>
</dbReference>
<dbReference type="Proteomes" id="UP000019482">
    <property type="component" value="Unassembled WGS sequence"/>
</dbReference>
<dbReference type="InterPro" id="IPR011639">
    <property type="entry name" value="MethylTrfase_TaqI-like_dom"/>
</dbReference>
<dbReference type="GeneID" id="29419702"/>
<protein>
    <recommendedName>
        <fullName evidence="1">site-specific DNA-methyltransferase (adenine-specific)</fullName>
        <ecNumber evidence="1">2.1.1.72</ecNumber>
    </recommendedName>
</protein>
<dbReference type="EC" id="2.1.1.72" evidence="1"/>
<keyword evidence="3 10" id="KW-0808">Transferase</keyword>
<keyword evidence="5" id="KW-0680">Restriction system</keyword>
<dbReference type="OrthoDB" id="9815272at2"/>
<organism evidence="10 11">
    <name type="scientific">Clostridium tyrobutyricum DIVETGP</name>
    <dbReference type="NCBI Taxonomy" id="1408889"/>
    <lineage>
        <taxon>Bacteria</taxon>
        <taxon>Bacillati</taxon>
        <taxon>Bacillota</taxon>
        <taxon>Clostridia</taxon>
        <taxon>Eubacteriales</taxon>
        <taxon>Clostridiaceae</taxon>
        <taxon>Clostridium</taxon>
    </lineage>
</organism>
<dbReference type="SUPFAM" id="SSF53335">
    <property type="entry name" value="S-adenosyl-L-methionine-dependent methyltransferases"/>
    <property type="match status" value="1"/>
</dbReference>
<keyword evidence="6" id="KW-0238">DNA-binding</keyword>
<dbReference type="REBASE" id="112001">
    <property type="entry name" value="M.CtyGPORF760P"/>
</dbReference>
<dbReference type="PANTHER" id="PTHR33841">
    <property type="entry name" value="DNA METHYLTRANSFERASE YEEA-RELATED"/>
    <property type="match status" value="1"/>
</dbReference>
<feature type="domain" description="TaqI-like C-terminal specificity" evidence="9">
    <location>
        <begin position="387"/>
        <end position="533"/>
    </location>
</feature>
<evidence type="ECO:0000256" key="2">
    <source>
        <dbReference type="ARBA" id="ARBA00022603"/>
    </source>
</evidence>
<evidence type="ECO:0000256" key="4">
    <source>
        <dbReference type="ARBA" id="ARBA00022691"/>
    </source>
</evidence>
<dbReference type="InterPro" id="IPR002052">
    <property type="entry name" value="DNA_methylase_N6_adenine_CS"/>
</dbReference>
<keyword evidence="4" id="KW-0949">S-adenosyl-L-methionine</keyword>
<dbReference type="InterPro" id="IPR025931">
    <property type="entry name" value="TaqI_C"/>
</dbReference>
<dbReference type="PROSITE" id="PS00092">
    <property type="entry name" value="N6_MTASE"/>
    <property type="match status" value="1"/>
</dbReference>
<sequence length="568" mass="67920">MDDFLKNIYKIYEFINKEVSVYEKNDYIDIFKRSMKINVKDRFSTRYYKYIKDSKRSGIVYTPKKIADYMVKNLIDSSEVIHNPYIKILDPSCGCGNLIFSCFQYLKEIFLNNINEINKRLNKKLNSDDIDYHILYYNLFGFDIDKTAIIILKIDLFRLTGIINNKNFIVKDFLMDDVKGKFDFIIGNPPYIGHKNVDRNYSKILKKKYKEVYEDKGDVSYCFFSRALKCLNKTGKLGFIISRYFCEASSGKKLRKFILNNANIKLIIDFYGIRPFKDIGIDPIIIYLKNEKNCSDENKIKIIKPNHKGKFTRFFIKKGELDSEGWVIINETERKMLNKIIRKCKFLLSDICNSHQGIITGCDKAFILDREVIKVKHIEEDIVKPWIKSSYIHKYKVNPTERYIIYLNKVEEEKYKSSINYVSKYKDKLENRRECRAGRREWYEIQWARKPEIFENEKIVFPYKASHNRFALDRGSYFSADVYCLTLKKQGIFNYEMLLYILNSSIYEFYIKSFAKKLGENLYEYYPNKLMKLKIPYIDYAHIKDTEYLYEFFGFNKREINILENKCK</sequence>
<evidence type="ECO:0000256" key="5">
    <source>
        <dbReference type="ARBA" id="ARBA00022747"/>
    </source>
</evidence>
<evidence type="ECO:0000256" key="7">
    <source>
        <dbReference type="ARBA" id="ARBA00047942"/>
    </source>
</evidence>
<dbReference type="RefSeq" id="WP_017895356.1">
    <property type="nucleotide sequence ID" value="NZ_CBXI010000008.1"/>
</dbReference>
<name>W6N3Y0_CLOTY</name>
<keyword evidence="11" id="KW-1185">Reference proteome</keyword>
<evidence type="ECO:0000313" key="11">
    <source>
        <dbReference type="Proteomes" id="UP000019482"/>
    </source>
</evidence>